<sequence>MQPSRDYEAFGDDDEFEPIRDGQPQDSDSDMDMGFSSDVMGSGSSTVKRGTKRPAPVPITSGPASVEEAHPGSDNKRAKGKGKGGKPKANGKPQRPDPAGPALRSVASNVHVDKAKAALAKHQETFAEDKLWSAKICSRAIETMDKNLTGLSVPLSSSEIPEVEKLCRDMVLFAEETATKHKLFGDVRQSPLAQVTGMSDEAHLVFRKLEPSTVSHIMTWLAGVILKDIDLEKSTDPDLSRATDLFFKLLNASPSQGLSLNHYIHATAHQYGIGELEQVAEGPIRSLQLQLYNMVSCGMADLASLPDDFSADDDPCSFAVAKAAYDRKNQLSVKVLADGCDGLFKLLENENLMTQLQSILVCREQADKMPPSSADGKAGLVQLRGCVEKINDCVTKVGDEPLMLAACPIEKGCAKGGSKRAAPHIIRNLGYMLRLLKVEGWAKLAVSDIDFLVELAKEANACCEAVELAEKELTVDSFVSASTTMTNALCNHHVARAQKSRDTTGSDWPKSFAQTVNRLCGVVDESALLPTAWLAALIQKGHMEDLLGLSTAVKVQLGTKVSTILIGAAIVHQADSKGGFWSMDTLSSKADVKDAMLNIAQLSGLQTPDVLCCLPRARDHFNEGKLKLSKMLTDVAEEVIKQKESLKEFHEKYVKVVDSLDSWDFDQVKHLVDNSDSRTEDEMKQQIPRLQQLQEADDLLTTVQTYVSSSTHESYGISAEAMTKLDQAAVQDLKKQIDDKSMPAPSPAATPKRAAKNAKAWEDTERSPIAKALAKGKASPKKAKSAAKRSK</sequence>
<protein>
    <submittedName>
        <fullName evidence="2">Uncharacterized protein</fullName>
    </submittedName>
</protein>
<feature type="region of interest" description="Disordered" evidence="1">
    <location>
        <begin position="736"/>
        <end position="791"/>
    </location>
</feature>
<feature type="region of interest" description="Disordered" evidence="1">
    <location>
        <begin position="1"/>
        <end position="103"/>
    </location>
</feature>
<gene>
    <name evidence="2" type="ORF">CCMP2556_LOCUS54638</name>
</gene>
<reference evidence="2 3" key="1">
    <citation type="submission" date="2024-02" db="EMBL/GenBank/DDBJ databases">
        <authorList>
            <person name="Chen Y."/>
            <person name="Shah S."/>
            <person name="Dougan E. K."/>
            <person name="Thang M."/>
            <person name="Chan C."/>
        </authorList>
    </citation>
    <scope>NUCLEOTIDE SEQUENCE [LARGE SCALE GENOMIC DNA]</scope>
</reference>
<organism evidence="2 3">
    <name type="scientific">Durusdinium trenchii</name>
    <dbReference type="NCBI Taxonomy" id="1381693"/>
    <lineage>
        <taxon>Eukaryota</taxon>
        <taxon>Sar</taxon>
        <taxon>Alveolata</taxon>
        <taxon>Dinophyceae</taxon>
        <taxon>Suessiales</taxon>
        <taxon>Symbiodiniaceae</taxon>
        <taxon>Durusdinium</taxon>
    </lineage>
</organism>
<evidence type="ECO:0000313" key="3">
    <source>
        <dbReference type="Proteomes" id="UP001642484"/>
    </source>
</evidence>
<feature type="compositionally biased region" description="Basic and acidic residues" evidence="1">
    <location>
        <begin position="67"/>
        <end position="77"/>
    </location>
</feature>
<evidence type="ECO:0000256" key="1">
    <source>
        <dbReference type="SAM" id="MobiDB-lite"/>
    </source>
</evidence>
<dbReference type="EMBL" id="CAXAMN010028628">
    <property type="protein sequence ID" value="CAK9117279.1"/>
    <property type="molecule type" value="Genomic_DNA"/>
</dbReference>
<comment type="caution">
    <text evidence="2">The sequence shown here is derived from an EMBL/GenBank/DDBJ whole genome shotgun (WGS) entry which is preliminary data.</text>
</comment>
<name>A0ABP0SXV0_9DINO</name>
<proteinExistence type="predicted"/>
<feature type="compositionally biased region" description="Basic and acidic residues" evidence="1">
    <location>
        <begin position="759"/>
        <end position="768"/>
    </location>
</feature>
<evidence type="ECO:0000313" key="2">
    <source>
        <dbReference type="EMBL" id="CAK9117279.1"/>
    </source>
</evidence>
<feature type="compositionally biased region" description="Basic residues" evidence="1">
    <location>
        <begin position="778"/>
        <end position="791"/>
    </location>
</feature>
<feature type="compositionally biased region" description="Low complexity" evidence="1">
    <location>
        <begin position="32"/>
        <end position="45"/>
    </location>
</feature>
<keyword evidence="3" id="KW-1185">Reference proteome</keyword>
<dbReference type="Proteomes" id="UP001642484">
    <property type="component" value="Unassembled WGS sequence"/>
</dbReference>
<accession>A0ABP0SXV0</accession>